<organism evidence="2 3">
    <name type="scientific">Arcicella rosea</name>
    <dbReference type="NCBI Taxonomy" id="502909"/>
    <lineage>
        <taxon>Bacteria</taxon>
        <taxon>Pseudomonadati</taxon>
        <taxon>Bacteroidota</taxon>
        <taxon>Cytophagia</taxon>
        <taxon>Cytophagales</taxon>
        <taxon>Flectobacillaceae</taxon>
        <taxon>Arcicella</taxon>
    </lineage>
</organism>
<feature type="transmembrane region" description="Helical" evidence="1">
    <location>
        <begin position="20"/>
        <end position="42"/>
    </location>
</feature>
<evidence type="ECO:0008006" key="4">
    <source>
        <dbReference type="Google" id="ProtNLM"/>
    </source>
</evidence>
<dbReference type="EMBL" id="JACHKT010000018">
    <property type="protein sequence ID" value="MBB6003967.1"/>
    <property type="molecule type" value="Genomic_DNA"/>
</dbReference>
<reference evidence="2 3" key="1">
    <citation type="submission" date="2020-08" db="EMBL/GenBank/DDBJ databases">
        <title>Functional genomics of gut bacteria from endangered species of beetles.</title>
        <authorList>
            <person name="Carlos-Shanley C."/>
        </authorList>
    </citation>
    <scope>NUCLEOTIDE SEQUENCE [LARGE SCALE GENOMIC DNA]</scope>
    <source>
        <strain evidence="2 3">S00070</strain>
    </source>
</reference>
<feature type="transmembrane region" description="Helical" evidence="1">
    <location>
        <begin position="237"/>
        <end position="258"/>
    </location>
</feature>
<feature type="transmembrane region" description="Helical" evidence="1">
    <location>
        <begin position="54"/>
        <end position="77"/>
    </location>
</feature>
<gene>
    <name evidence="2" type="ORF">HNP25_002628</name>
</gene>
<evidence type="ECO:0000256" key="1">
    <source>
        <dbReference type="SAM" id="Phobius"/>
    </source>
</evidence>
<keyword evidence="3" id="KW-1185">Reference proteome</keyword>
<keyword evidence="1" id="KW-0812">Transmembrane</keyword>
<feature type="transmembrane region" description="Helical" evidence="1">
    <location>
        <begin position="140"/>
        <end position="160"/>
    </location>
</feature>
<keyword evidence="1" id="KW-0472">Membrane</keyword>
<accession>A0A841EID6</accession>
<dbReference type="InterPro" id="IPR025291">
    <property type="entry name" value="DUF4153"/>
</dbReference>
<dbReference type="Pfam" id="PF13687">
    <property type="entry name" value="DUF4153"/>
    <property type="match status" value="1"/>
</dbReference>
<feature type="transmembrane region" description="Helical" evidence="1">
    <location>
        <begin position="308"/>
        <end position="329"/>
    </location>
</feature>
<dbReference type="Proteomes" id="UP000524404">
    <property type="component" value="Unassembled WGS sequence"/>
</dbReference>
<feature type="transmembrane region" description="Helical" evidence="1">
    <location>
        <begin position="97"/>
        <end position="119"/>
    </location>
</feature>
<keyword evidence="1" id="KW-1133">Transmembrane helix</keyword>
<name>A0A841EID6_9BACT</name>
<evidence type="ECO:0000313" key="3">
    <source>
        <dbReference type="Proteomes" id="UP000524404"/>
    </source>
</evidence>
<sequence>MNNRKTLLAFTSIAYSYLFYQQSAGINFLVFTIIVIVGMLIFQPDLIKNKTWQIVAIGSVLSAGMIVFHHSNLSMIANFCSLTLLIGVSNHQDSSVYIGFLKGFVSIAFSSFKITFENFDEYILNQKKLEKKGFTIQKTTAFYIIPLLITFVFYLLYASANPEFGSYFQLPKDIISLQFCLFFLVGTMMSAGIYYQFFGQQLTEWDITLPNTLIRNKQKEKKIFQLTILKVENTKGIIVFSMLNLLLLFFNFVDFSVIFSDQKLPKGLHHSAYVHQGVNTLIFSAILAISIILYYFRANQNFYSRNQWLKRLAYIWVFQNTLLLIGVIFKNQLYINEFGLTHKRIGVYVFLILTMAGLISTFWKVLHQKTIWFLLRKNSWFAYFLLITSSFTNWDSLIASYNIHKASQLDVTYLLNLSDNTLPALKTLLIHPKVNLDTKVFDYTYLKENEYYKSAPIITQRVFILKQIEAFEKQYKAKQWQSWNYADEQIFKQLNKQ</sequence>
<feature type="transmembrane region" description="Helical" evidence="1">
    <location>
        <begin position="345"/>
        <end position="366"/>
    </location>
</feature>
<feature type="transmembrane region" description="Helical" evidence="1">
    <location>
        <begin position="175"/>
        <end position="195"/>
    </location>
</feature>
<proteinExistence type="predicted"/>
<protein>
    <recommendedName>
        <fullName evidence="4">DUF4173 domain-containing protein</fullName>
    </recommendedName>
</protein>
<feature type="transmembrane region" description="Helical" evidence="1">
    <location>
        <begin position="278"/>
        <end position="296"/>
    </location>
</feature>
<dbReference type="RefSeq" id="WP_184134692.1">
    <property type="nucleotide sequence ID" value="NZ_JACHKT010000018.1"/>
</dbReference>
<evidence type="ECO:0000313" key="2">
    <source>
        <dbReference type="EMBL" id="MBB6003967.1"/>
    </source>
</evidence>
<dbReference type="AlphaFoldDB" id="A0A841EID6"/>
<comment type="caution">
    <text evidence="2">The sequence shown here is derived from an EMBL/GenBank/DDBJ whole genome shotgun (WGS) entry which is preliminary data.</text>
</comment>